<proteinExistence type="inferred from homology"/>
<evidence type="ECO:0000256" key="2">
    <source>
        <dbReference type="ARBA" id="ARBA00022491"/>
    </source>
</evidence>
<dbReference type="InterPro" id="IPR036388">
    <property type="entry name" value="WH-like_DNA-bd_sf"/>
</dbReference>
<evidence type="ECO:0000256" key="6">
    <source>
        <dbReference type="ARBA" id="ARBA00023163"/>
    </source>
</evidence>
<feature type="binding site" evidence="7">
    <location>
        <position position="120"/>
    </location>
    <ligand>
        <name>Zn(2+)</name>
        <dbReference type="ChEBI" id="CHEBI:29105"/>
    </ligand>
</feature>
<comment type="cofactor">
    <cofactor evidence="7">
        <name>Zn(2+)</name>
        <dbReference type="ChEBI" id="CHEBI:29105"/>
    </cofactor>
    <text evidence="7">Binds 1 zinc ion per subunit.</text>
</comment>
<gene>
    <name evidence="9" type="ORF">H9841_08405</name>
</gene>
<comment type="similarity">
    <text evidence="1">Belongs to the Fur family.</text>
</comment>
<evidence type="ECO:0000256" key="8">
    <source>
        <dbReference type="PIRSR" id="PIRSR602481-2"/>
    </source>
</evidence>
<feature type="binding site" evidence="8">
    <location>
        <position position="112"/>
    </location>
    <ligand>
        <name>Fe cation</name>
        <dbReference type="ChEBI" id="CHEBI:24875"/>
    </ligand>
</feature>
<feature type="binding site" evidence="7">
    <location>
        <position position="80"/>
    </location>
    <ligand>
        <name>Zn(2+)</name>
        <dbReference type="ChEBI" id="CHEBI:29105"/>
    </ligand>
</feature>
<dbReference type="GO" id="GO:1900376">
    <property type="term" value="P:regulation of secondary metabolite biosynthetic process"/>
    <property type="evidence" value="ECO:0007669"/>
    <property type="project" value="TreeGrafter"/>
</dbReference>
<reference evidence="9" key="1">
    <citation type="journal article" date="2021" name="PeerJ">
        <title>Extensive microbial diversity within the chicken gut microbiome revealed by metagenomics and culture.</title>
        <authorList>
            <person name="Gilroy R."/>
            <person name="Ravi A."/>
            <person name="Getino M."/>
            <person name="Pursley I."/>
            <person name="Horton D.L."/>
            <person name="Alikhan N.F."/>
            <person name="Baker D."/>
            <person name="Gharbi K."/>
            <person name="Hall N."/>
            <person name="Watson M."/>
            <person name="Adriaenssens E.M."/>
            <person name="Foster-Nyarko E."/>
            <person name="Jarju S."/>
            <person name="Secka A."/>
            <person name="Antonio M."/>
            <person name="Oren A."/>
            <person name="Chaudhuri R.R."/>
            <person name="La Ragione R."/>
            <person name="Hildebrand F."/>
            <person name="Pallen M.J."/>
        </authorList>
    </citation>
    <scope>NUCLEOTIDE SEQUENCE</scope>
    <source>
        <strain evidence="9">ChiBcec16_6824</strain>
    </source>
</reference>
<dbReference type="PANTHER" id="PTHR33202:SF7">
    <property type="entry name" value="FERRIC UPTAKE REGULATION PROTEIN"/>
    <property type="match status" value="1"/>
</dbReference>
<accession>A0A9D2BZ75</accession>
<dbReference type="GO" id="GO:0003700">
    <property type="term" value="F:DNA-binding transcription factor activity"/>
    <property type="evidence" value="ECO:0007669"/>
    <property type="project" value="InterPro"/>
</dbReference>
<dbReference type="SUPFAM" id="SSF46785">
    <property type="entry name" value="Winged helix' DNA-binding domain"/>
    <property type="match status" value="1"/>
</dbReference>
<dbReference type="CDD" id="cd07153">
    <property type="entry name" value="Fur_like"/>
    <property type="match status" value="1"/>
</dbReference>
<evidence type="ECO:0000256" key="5">
    <source>
        <dbReference type="ARBA" id="ARBA00023125"/>
    </source>
</evidence>
<keyword evidence="5" id="KW-0238">DNA-binding</keyword>
<dbReference type="InterPro" id="IPR043135">
    <property type="entry name" value="Fur_C"/>
</dbReference>
<evidence type="ECO:0000256" key="7">
    <source>
        <dbReference type="PIRSR" id="PIRSR602481-1"/>
    </source>
</evidence>
<keyword evidence="7" id="KW-0479">Metal-binding</keyword>
<dbReference type="EMBL" id="DXDX01000152">
    <property type="protein sequence ID" value="HIY21904.1"/>
    <property type="molecule type" value="Genomic_DNA"/>
</dbReference>
<dbReference type="GO" id="GO:0008270">
    <property type="term" value="F:zinc ion binding"/>
    <property type="evidence" value="ECO:0007669"/>
    <property type="project" value="TreeGrafter"/>
</dbReference>
<dbReference type="GO" id="GO:0045892">
    <property type="term" value="P:negative regulation of DNA-templated transcription"/>
    <property type="evidence" value="ECO:0007669"/>
    <property type="project" value="TreeGrafter"/>
</dbReference>
<feature type="binding site" evidence="7">
    <location>
        <position position="123"/>
    </location>
    <ligand>
        <name>Zn(2+)</name>
        <dbReference type="ChEBI" id="CHEBI:29105"/>
    </ligand>
</feature>
<evidence type="ECO:0000256" key="4">
    <source>
        <dbReference type="ARBA" id="ARBA00023015"/>
    </source>
</evidence>
<comment type="caution">
    <text evidence="9">The sequence shown here is derived from an EMBL/GenBank/DDBJ whole genome shotgun (WGS) entry which is preliminary data.</text>
</comment>
<organism evidence="9 10">
    <name type="scientific">Candidatus Flavonifractor merdigallinarum</name>
    <dbReference type="NCBI Taxonomy" id="2838589"/>
    <lineage>
        <taxon>Bacteria</taxon>
        <taxon>Bacillati</taxon>
        <taxon>Bacillota</taxon>
        <taxon>Clostridia</taxon>
        <taxon>Eubacteriales</taxon>
        <taxon>Oscillospiraceae</taxon>
        <taxon>Flavonifractor</taxon>
    </lineage>
</organism>
<protein>
    <submittedName>
        <fullName evidence="9">Transcriptional repressor</fullName>
    </submittedName>
</protein>
<comment type="cofactor">
    <cofactor evidence="8">
        <name>Mn(2+)</name>
        <dbReference type="ChEBI" id="CHEBI:29035"/>
    </cofactor>
    <cofactor evidence="8">
        <name>Fe(2+)</name>
        <dbReference type="ChEBI" id="CHEBI:29033"/>
    </cofactor>
    <text evidence="8">Binds 1 Mn(2+) or Fe(2+) ion per subunit.</text>
</comment>
<keyword evidence="8" id="KW-0408">Iron</keyword>
<evidence type="ECO:0000256" key="1">
    <source>
        <dbReference type="ARBA" id="ARBA00007957"/>
    </source>
</evidence>
<dbReference type="InterPro" id="IPR036390">
    <property type="entry name" value="WH_DNA-bd_sf"/>
</dbReference>
<feature type="binding site" evidence="7">
    <location>
        <position position="83"/>
    </location>
    <ligand>
        <name>Zn(2+)</name>
        <dbReference type="ChEBI" id="CHEBI:29105"/>
    </ligand>
</feature>
<evidence type="ECO:0000256" key="3">
    <source>
        <dbReference type="ARBA" id="ARBA00022833"/>
    </source>
</evidence>
<evidence type="ECO:0000313" key="9">
    <source>
        <dbReference type="EMBL" id="HIY21904.1"/>
    </source>
</evidence>
<dbReference type="Pfam" id="PF01475">
    <property type="entry name" value="FUR"/>
    <property type="match status" value="1"/>
</dbReference>
<dbReference type="GO" id="GO:0000976">
    <property type="term" value="F:transcription cis-regulatory region binding"/>
    <property type="evidence" value="ECO:0007669"/>
    <property type="project" value="TreeGrafter"/>
</dbReference>
<sequence length="134" mass="15540">MNGKRYSRQRELIYQTLMETSEHPTAEMVYQWLKPTNPNLSLGTVYRNLNLLASEGRITRMAFPVERYDGNTDPHCHFRCDVCGAVYDLDLPYCRDLDEKVDGASRHKVEGHELIFHGQCARCQEEEKSLKKSS</sequence>
<dbReference type="Gene3D" id="1.10.10.10">
    <property type="entry name" value="Winged helix-like DNA-binding domain superfamily/Winged helix DNA-binding domain"/>
    <property type="match status" value="1"/>
</dbReference>
<dbReference type="Gene3D" id="3.30.1490.190">
    <property type="match status" value="1"/>
</dbReference>
<dbReference type="AlphaFoldDB" id="A0A9D2BZ75"/>
<keyword evidence="3 7" id="KW-0862">Zinc</keyword>
<dbReference type="InterPro" id="IPR002481">
    <property type="entry name" value="FUR"/>
</dbReference>
<name>A0A9D2BZ75_9FIRM</name>
<reference evidence="9" key="2">
    <citation type="submission" date="2021-04" db="EMBL/GenBank/DDBJ databases">
        <authorList>
            <person name="Gilroy R."/>
        </authorList>
    </citation>
    <scope>NUCLEOTIDE SEQUENCE</scope>
    <source>
        <strain evidence="9">ChiBcec16_6824</strain>
    </source>
</reference>
<dbReference type="Proteomes" id="UP000823868">
    <property type="component" value="Unassembled WGS sequence"/>
</dbReference>
<keyword evidence="2" id="KW-0678">Repressor</keyword>
<dbReference type="PANTHER" id="PTHR33202">
    <property type="entry name" value="ZINC UPTAKE REGULATION PROTEIN"/>
    <property type="match status" value="1"/>
</dbReference>
<keyword evidence="4" id="KW-0805">Transcription regulation</keyword>
<keyword evidence="6" id="KW-0804">Transcription</keyword>
<evidence type="ECO:0000313" key="10">
    <source>
        <dbReference type="Proteomes" id="UP000823868"/>
    </source>
</evidence>